<proteinExistence type="predicted"/>
<dbReference type="AlphaFoldDB" id="A0A0G0DE82"/>
<reference evidence="1 2" key="1">
    <citation type="journal article" date="2015" name="Nature">
        <title>rRNA introns, odd ribosomes, and small enigmatic genomes across a large radiation of phyla.</title>
        <authorList>
            <person name="Brown C.T."/>
            <person name="Hug L.A."/>
            <person name="Thomas B.C."/>
            <person name="Sharon I."/>
            <person name="Castelle C.J."/>
            <person name="Singh A."/>
            <person name="Wilkins M.J."/>
            <person name="Williams K.H."/>
            <person name="Banfield J.F."/>
        </authorList>
    </citation>
    <scope>NUCLEOTIDE SEQUENCE [LARGE SCALE GENOMIC DNA]</scope>
</reference>
<evidence type="ECO:0000313" key="1">
    <source>
        <dbReference type="EMBL" id="KKP61565.1"/>
    </source>
</evidence>
<dbReference type="Proteomes" id="UP000034004">
    <property type="component" value="Unassembled WGS sequence"/>
</dbReference>
<comment type="caution">
    <text evidence="1">The sequence shown here is derived from an EMBL/GenBank/DDBJ whole genome shotgun (WGS) entry which is preliminary data.</text>
</comment>
<feature type="non-terminal residue" evidence="1">
    <location>
        <position position="1"/>
    </location>
</feature>
<sequence length="44" mass="5227">VTKTPKTTKNNTIKTINFLSIYTQLNNMEIVCQEFFDELFQEIK</sequence>
<gene>
    <name evidence="1" type="ORF">UR56_C0010G0018</name>
</gene>
<protein>
    <submittedName>
        <fullName evidence="1">Uncharacterized protein</fullName>
    </submittedName>
</protein>
<accession>A0A0G0DE82</accession>
<evidence type="ECO:0000313" key="2">
    <source>
        <dbReference type="Proteomes" id="UP000034004"/>
    </source>
</evidence>
<name>A0A0G0DE82_9BACT</name>
<organism evidence="1 2">
    <name type="scientific">Candidatus Roizmanbacteria bacterium GW2011_GWC2_34_23</name>
    <dbReference type="NCBI Taxonomy" id="1618484"/>
    <lineage>
        <taxon>Bacteria</taxon>
        <taxon>Candidatus Roizmaniibacteriota</taxon>
    </lineage>
</organism>
<dbReference type="EMBL" id="LBPR01000010">
    <property type="protein sequence ID" value="KKP61565.1"/>
    <property type="molecule type" value="Genomic_DNA"/>
</dbReference>